<accession>A0A2R6AEB9</accession>
<dbReference type="InterPro" id="IPR012340">
    <property type="entry name" value="NA-bd_OB-fold"/>
</dbReference>
<dbReference type="InterPro" id="IPR029028">
    <property type="entry name" value="Alpha/beta_knot_MTases"/>
</dbReference>
<dbReference type="AlphaFoldDB" id="A0A2R6AEB9"/>
<sequence length="272" mass="30820">MLIVKPSSVSVALPFSSIWFGTHLREKTFRAASLLRYCSIFRVRRIMVILDGGNPTQHGELKDVFEYLLLPPYLKAEMGLKPHLRYVGLAPPIKIPIHTVSKNPQEASLEPVRKASVIRVERERLFLNAGFRLQTVAPHRGGLQIGDHVYVKVIGLQGKVVLTELVDPLSLDKIYLEPKIEFIDVDDVGERLPDDLFKVELTRSGEPSLRIVRNPPNKEIIFFVGNQKMDPEDFLAVKFDIKIRLLPEQGVETIRSEEALLIALSQTAWILD</sequence>
<evidence type="ECO:0000313" key="1">
    <source>
        <dbReference type="EMBL" id="PSN84721.1"/>
    </source>
</evidence>
<dbReference type="EMBL" id="NEXE01000278">
    <property type="protein sequence ID" value="PSN84721.1"/>
    <property type="molecule type" value="Genomic_DNA"/>
</dbReference>
<proteinExistence type="predicted"/>
<gene>
    <name evidence="1" type="ORF">B9Q03_12960</name>
</gene>
<dbReference type="PANTHER" id="PTHR12150">
    <property type="entry name" value="CLASS IV SAM-BINDING METHYLTRANSFERASE-RELATED"/>
    <property type="match status" value="1"/>
</dbReference>
<name>A0A2R6AEB9_9ARCH</name>
<dbReference type="Proteomes" id="UP000240322">
    <property type="component" value="Unassembled WGS sequence"/>
</dbReference>
<dbReference type="Pfam" id="PF02598">
    <property type="entry name" value="Methyltrn_RNA_3"/>
    <property type="match status" value="1"/>
</dbReference>
<evidence type="ECO:0000313" key="2">
    <source>
        <dbReference type="Proteomes" id="UP000240322"/>
    </source>
</evidence>
<protein>
    <recommendedName>
        <fullName evidence="3">RNA-binding protein</fullName>
    </recommendedName>
</protein>
<reference evidence="1 2" key="1">
    <citation type="submission" date="2017-04" db="EMBL/GenBank/DDBJ databases">
        <title>Novel microbial lineages endemic to geothermal iron-oxide mats fill important gaps in the evolutionary history of Archaea.</title>
        <authorList>
            <person name="Jay Z.J."/>
            <person name="Beam J.P."/>
            <person name="Dlakic M."/>
            <person name="Rusch D.B."/>
            <person name="Kozubal M.A."/>
            <person name="Inskeep W.P."/>
        </authorList>
    </citation>
    <scope>NUCLEOTIDE SEQUENCE [LARGE SCALE GENOMIC DNA]</scope>
    <source>
        <strain evidence="1">OSP_D</strain>
    </source>
</reference>
<dbReference type="PANTHER" id="PTHR12150:SF13">
    <property type="entry name" value="METHYLTRANSFERASE C9ORF114-RELATED"/>
    <property type="match status" value="1"/>
</dbReference>
<dbReference type="Gene3D" id="2.40.50.140">
    <property type="entry name" value="Nucleic acid-binding proteins"/>
    <property type="match status" value="1"/>
</dbReference>
<dbReference type="SUPFAM" id="SSF75217">
    <property type="entry name" value="alpha/beta knot"/>
    <property type="match status" value="1"/>
</dbReference>
<dbReference type="Gene3D" id="3.40.1280.10">
    <property type="match status" value="1"/>
</dbReference>
<dbReference type="InterPro" id="IPR003750">
    <property type="entry name" value="Put_MeTrfase-C9orf114-like"/>
</dbReference>
<comment type="caution">
    <text evidence="1">The sequence shown here is derived from an EMBL/GenBank/DDBJ whole genome shotgun (WGS) entry which is preliminary data.</text>
</comment>
<organism evidence="1 2">
    <name type="scientific">Candidatus Marsarchaeota G2 archaeon OSP_D</name>
    <dbReference type="NCBI Taxonomy" id="1978157"/>
    <lineage>
        <taxon>Archaea</taxon>
        <taxon>Candidatus Marsarchaeota</taxon>
        <taxon>Candidatus Marsarchaeota group 2</taxon>
    </lineage>
</organism>
<evidence type="ECO:0008006" key="3">
    <source>
        <dbReference type="Google" id="ProtNLM"/>
    </source>
</evidence>
<dbReference type="InterPro" id="IPR029026">
    <property type="entry name" value="tRNA_m1G_MTases_N"/>
</dbReference>